<feature type="non-terminal residue" evidence="2">
    <location>
        <position position="1"/>
    </location>
</feature>
<name>A0A371EH94_MUCPR</name>
<proteinExistence type="predicted"/>
<gene>
    <name evidence="2" type="ORF">CR513_55938</name>
</gene>
<protein>
    <submittedName>
        <fullName evidence="2">Uncharacterized protein</fullName>
    </submittedName>
</protein>
<dbReference type="AlphaFoldDB" id="A0A371EH94"/>
<comment type="caution">
    <text evidence="2">The sequence shown here is derived from an EMBL/GenBank/DDBJ whole genome shotgun (WGS) entry which is preliminary data.</text>
</comment>
<dbReference type="Proteomes" id="UP000257109">
    <property type="component" value="Unassembled WGS sequence"/>
</dbReference>
<feature type="compositionally biased region" description="Basic and acidic residues" evidence="1">
    <location>
        <begin position="36"/>
        <end position="56"/>
    </location>
</feature>
<evidence type="ECO:0000313" key="3">
    <source>
        <dbReference type="Proteomes" id="UP000257109"/>
    </source>
</evidence>
<sequence>WLSERGELIVDRKVLVTFSIQNYGDEVMCDIKREKSVGEKGKAREKNTKMSEEKENLFMSVKKR</sequence>
<reference evidence="2" key="1">
    <citation type="submission" date="2018-05" db="EMBL/GenBank/DDBJ databases">
        <title>Draft genome of Mucuna pruriens seed.</title>
        <authorList>
            <person name="Nnadi N.E."/>
            <person name="Vos R."/>
            <person name="Hasami M.H."/>
            <person name="Devisetty U.K."/>
            <person name="Aguiy J.C."/>
        </authorList>
    </citation>
    <scope>NUCLEOTIDE SEQUENCE [LARGE SCALE GENOMIC DNA]</scope>
    <source>
        <strain evidence="2">JCA_2017</strain>
    </source>
</reference>
<dbReference type="EMBL" id="QJKJ01013919">
    <property type="protein sequence ID" value="RDX65410.1"/>
    <property type="molecule type" value="Genomic_DNA"/>
</dbReference>
<organism evidence="2 3">
    <name type="scientific">Mucuna pruriens</name>
    <name type="common">Velvet bean</name>
    <name type="synonym">Dolichos pruriens</name>
    <dbReference type="NCBI Taxonomy" id="157652"/>
    <lineage>
        <taxon>Eukaryota</taxon>
        <taxon>Viridiplantae</taxon>
        <taxon>Streptophyta</taxon>
        <taxon>Embryophyta</taxon>
        <taxon>Tracheophyta</taxon>
        <taxon>Spermatophyta</taxon>
        <taxon>Magnoliopsida</taxon>
        <taxon>eudicotyledons</taxon>
        <taxon>Gunneridae</taxon>
        <taxon>Pentapetalae</taxon>
        <taxon>rosids</taxon>
        <taxon>fabids</taxon>
        <taxon>Fabales</taxon>
        <taxon>Fabaceae</taxon>
        <taxon>Papilionoideae</taxon>
        <taxon>50 kb inversion clade</taxon>
        <taxon>NPAAA clade</taxon>
        <taxon>indigoferoid/millettioid clade</taxon>
        <taxon>Phaseoleae</taxon>
        <taxon>Mucuna</taxon>
    </lineage>
</organism>
<accession>A0A371EH94</accession>
<evidence type="ECO:0000256" key="1">
    <source>
        <dbReference type="SAM" id="MobiDB-lite"/>
    </source>
</evidence>
<feature type="region of interest" description="Disordered" evidence="1">
    <location>
        <begin position="36"/>
        <end position="64"/>
    </location>
</feature>
<evidence type="ECO:0000313" key="2">
    <source>
        <dbReference type="EMBL" id="RDX65410.1"/>
    </source>
</evidence>
<keyword evidence="3" id="KW-1185">Reference proteome</keyword>